<dbReference type="PANTHER" id="PTHR23513">
    <property type="entry name" value="INTEGRAL MEMBRANE EFFLUX PROTEIN-RELATED"/>
    <property type="match status" value="1"/>
</dbReference>
<dbReference type="HOGENOM" id="CLU_751470_0_0_2"/>
<dbReference type="EnsemblBacteria" id="CAC11332">
    <property type="protein sequence ID" value="CAC11332"/>
    <property type="gene ID" value="CAC11332"/>
</dbReference>
<dbReference type="GO" id="GO:0022857">
    <property type="term" value="F:transmembrane transporter activity"/>
    <property type="evidence" value="ECO:0007669"/>
    <property type="project" value="InterPro"/>
</dbReference>
<name>Q9HLP1_THEAC</name>
<feature type="transmembrane region" description="Helical" evidence="6">
    <location>
        <begin position="374"/>
        <end position="394"/>
    </location>
</feature>
<keyword evidence="4 6" id="KW-1133">Transmembrane helix</keyword>
<feature type="transmembrane region" description="Helical" evidence="6">
    <location>
        <begin position="151"/>
        <end position="172"/>
    </location>
</feature>
<dbReference type="CDD" id="cd06173">
    <property type="entry name" value="MFS_MefA_like"/>
    <property type="match status" value="1"/>
</dbReference>
<organism evidence="7 8">
    <name type="scientific">Thermoplasma acidophilum (strain ATCC 25905 / DSM 1728 / JCM 9062 / NBRC 15155 / AMRC-C165)</name>
    <dbReference type="NCBI Taxonomy" id="273075"/>
    <lineage>
        <taxon>Archaea</taxon>
        <taxon>Methanobacteriati</taxon>
        <taxon>Thermoplasmatota</taxon>
        <taxon>Thermoplasmata</taxon>
        <taxon>Thermoplasmatales</taxon>
        <taxon>Thermoplasmataceae</taxon>
        <taxon>Thermoplasma</taxon>
    </lineage>
</organism>
<keyword evidence="2" id="KW-1003">Cell membrane</keyword>
<proteinExistence type="predicted"/>
<keyword evidence="3 6" id="KW-0812">Transmembrane</keyword>
<evidence type="ECO:0000256" key="1">
    <source>
        <dbReference type="ARBA" id="ARBA00004651"/>
    </source>
</evidence>
<dbReference type="KEGG" id="tac:Ta0186"/>
<feature type="transmembrane region" description="Helical" evidence="6">
    <location>
        <begin position="256"/>
        <end position="277"/>
    </location>
</feature>
<evidence type="ECO:0000256" key="3">
    <source>
        <dbReference type="ARBA" id="ARBA00022692"/>
    </source>
</evidence>
<feature type="transmembrane region" description="Helical" evidence="6">
    <location>
        <begin position="289"/>
        <end position="310"/>
    </location>
</feature>
<feature type="transmembrane region" description="Helical" evidence="6">
    <location>
        <begin position="49"/>
        <end position="70"/>
    </location>
</feature>
<dbReference type="TCDB" id="2.A.1.21.9">
    <property type="family name" value="the major facilitator superfamily (mfs)"/>
</dbReference>
<sequence>MIYMYNENMNNGMPRNFQLTVANAAISRFGLSAYNLVIIWVILQVTGKPALAGLADSMMTFPLMLSIVVGSFVDRMWLKKELAISAAVIRVVLLLFILFAIHTGKDLYIAVSIFAATFILGFTSDVIDSVRSSWMKAFLREDQYKAGSSEMSSATMIAQGVGFILSGIIIALGDIRSFLVLTLIFLISILPILAIRHARYGGTDTIQNYIKEGIKLAIGDGRIREVIIIGLIGNFIVGMAAIMFISLVQVGFRLPAIYVSMIFGVLVFGIAIGSVAGSKITGNVGRISIAMYAIVGISFFSISLVKNALLAVPPSFIAGMAMGIENVAVNTSLMRIIPIDMMARIQGAFNTFGIAATAVSSIVGGFLYQSAGRIYSFMIVGVSMILVSALIKFLRNFSSMIY</sequence>
<accession>Q9HLP1</accession>
<keyword evidence="5 6" id="KW-0472">Membrane</keyword>
<feature type="transmembrane region" description="Helical" evidence="6">
    <location>
        <begin position="316"/>
        <end position="337"/>
    </location>
</feature>
<feature type="transmembrane region" description="Helical" evidence="6">
    <location>
        <begin position="21"/>
        <end position="43"/>
    </location>
</feature>
<dbReference type="PANTHER" id="PTHR23513:SF6">
    <property type="entry name" value="MAJOR FACILITATOR SUPERFAMILY ASSOCIATED DOMAIN-CONTAINING PROTEIN"/>
    <property type="match status" value="1"/>
</dbReference>
<evidence type="ECO:0000256" key="2">
    <source>
        <dbReference type="ARBA" id="ARBA00022475"/>
    </source>
</evidence>
<evidence type="ECO:0000256" key="4">
    <source>
        <dbReference type="ARBA" id="ARBA00022989"/>
    </source>
</evidence>
<comment type="subcellular location">
    <subcellularLocation>
        <location evidence="1">Cell membrane</location>
        <topology evidence="1">Multi-pass membrane protein</topology>
    </subcellularLocation>
</comment>
<protein>
    <submittedName>
        <fullName evidence="7">Hypothetical membrane protein</fullName>
    </submittedName>
</protein>
<evidence type="ECO:0000256" key="5">
    <source>
        <dbReference type="ARBA" id="ARBA00023136"/>
    </source>
</evidence>
<feature type="transmembrane region" description="Helical" evidence="6">
    <location>
        <begin position="226"/>
        <end position="250"/>
    </location>
</feature>
<dbReference type="EMBL" id="AL445063">
    <property type="protein sequence ID" value="CAC11332.1"/>
    <property type="molecule type" value="Genomic_DNA"/>
</dbReference>
<dbReference type="STRING" id="273075.gene:9571401"/>
<feature type="transmembrane region" description="Helical" evidence="6">
    <location>
        <begin position="82"/>
        <end position="101"/>
    </location>
</feature>
<dbReference type="eggNOG" id="arCOG00135">
    <property type="taxonomic scope" value="Archaea"/>
</dbReference>
<dbReference type="Proteomes" id="UP000001024">
    <property type="component" value="Chromosome"/>
</dbReference>
<gene>
    <name evidence="7" type="ordered locus">Ta0186</name>
</gene>
<dbReference type="PaxDb" id="273075-Ta0186"/>
<feature type="transmembrane region" description="Helical" evidence="6">
    <location>
        <begin position="178"/>
        <end position="195"/>
    </location>
</feature>
<dbReference type="InParanoid" id="Q9HLP1"/>
<evidence type="ECO:0000313" key="7">
    <source>
        <dbReference type="EMBL" id="CAC11332.1"/>
    </source>
</evidence>
<dbReference type="InterPro" id="IPR036259">
    <property type="entry name" value="MFS_trans_sf"/>
</dbReference>
<dbReference type="AlphaFoldDB" id="Q9HLP1"/>
<dbReference type="GO" id="GO:0005886">
    <property type="term" value="C:plasma membrane"/>
    <property type="evidence" value="ECO:0007669"/>
    <property type="project" value="UniProtKB-SubCell"/>
</dbReference>
<dbReference type="InterPro" id="IPR011701">
    <property type="entry name" value="MFS"/>
</dbReference>
<reference evidence="7 8" key="1">
    <citation type="journal article" date="2000" name="Nature">
        <title>The genome sequence of the thermoacidophilic scavenger Thermoplasma acidophilum.</title>
        <authorList>
            <person name="Ruepp A."/>
            <person name="Graml W."/>
            <person name="Santos-Martinez M.L."/>
            <person name="Koretke K.K."/>
            <person name="Volker C."/>
            <person name="Mewes H.W."/>
            <person name="Frishman D."/>
            <person name="Stocker S."/>
            <person name="Lupas A.N."/>
            <person name="Baumeister W."/>
        </authorList>
    </citation>
    <scope>NUCLEOTIDE SEQUENCE [LARGE SCALE GENOMIC DNA]</scope>
    <source>
        <strain evidence="8">ATCC 25905 / DSM 1728 / JCM 9062 / NBRC 15155 / AMRC-C165</strain>
    </source>
</reference>
<keyword evidence="8" id="KW-1185">Reference proteome</keyword>
<dbReference type="Gene3D" id="1.20.1250.20">
    <property type="entry name" value="MFS general substrate transporter like domains"/>
    <property type="match status" value="1"/>
</dbReference>
<feature type="transmembrane region" description="Helical" evidence="6">
    <location>
        <begin position="349"/>
        <end position="368"/>
    </location>
</feature>
<dbReference type="SUPFAM" id="SSF103473">
    <property type="entry name" value="MFS general substrate transporter"/>
    <property type="match status" value="1"/>
</dbReference>
<dbReference type="Pfam" id="PF07690">
    <property type="entry name" value="MFS_1"/>
    <property type="match status" value="1"/>
</dbReference>
<feature type="transmembrane region" description="Helical" evidence="6">
    <location>
        <begin position="107"/>
        <end position="130"/>
    </location>
</feature>
<evidence type="ECO:0000313" key="8">
    <source>
        <dbReference type="Proteomes" id="UP000001024"/>
    </source>
</evidence>
<evidence type="ECO:0000256" key="6">
    <source>
        <dbReference type="SAM" id="Phobius"/>
    </source>
</evidence>